<proteinExistence type="predicted"/>
<dbReference type="AlphaFoldDB" id="A0A0S2TB80"/>
<evidence type="ECO:0000313" key="2">
    <source>
        <dbReference type="EMBL" id="ALP52416.1"/>
    </source>
</evidence>
<dbReference type="Proteomes" id="UP000055136">
    <property type="component" value="Chromosome"/>
</dbReference>
<keyword evidence="3" id="KW-1185">Reference proteome</keyword>
<dbReference type="InterPro" id="IPR053195">
    <property type="entry name" value="Bax-like"/>
</dbReference>
<organism evidence="2 3">
    <name type="scientific">Candidatus Tenderia electrophaga</name>
    <dbReference type="NCBI Taxonomy" id="1748243"/>
    <lineage>
        <taxon>Bacteria</taxon>
        <taxon>Pseudomonadati</taxon>
        <taxon>Pseudomonadota</taxon>
        <taxon>Gammaproteobacteria</taxon>
        <taxon>Candidatus Tenderiales</taxon>
        <taxon>Candidatus Tenderiaceae</taxon>
        <taxon>Candidatus Tenderia</taxon>
    </lineage>
</organism>
<protein>
    <recommendedName>
        <fullName evidence="1">Mannosyl-glycoprotein endo-beta-N-acetylglucosamidase-like domain-containing protein</fullName>
    </recommendedName>
</protein>
<dbReference type="Gene3D" id="1.10.530.10">
    <property type="match status" value="1"/>
</dbReference>
<sequence>MIMKLSINNILAFLFPLLVALLLTGFIPQGARLDERLQLERLKVSSASELEAAFDRLGYHWPPQGKVPPVEVSTLPADLGKIQDVDRKKSLFFRALLPIVLAENEKLRELRGQVVELLDTGVRHLDDSQRAWLQAIAHQYKIKHDIKSARAQHLLLRRVDVVPPALVLAQAANESAWGTSRFSRLGNNLFGQWTYREAEGIVPLGRPEGASYAVRSFPSIDASVRAYLRNLNTNPAYQSLRVMRAQMRDAGGALDAVALATGLEAYSARGQAYIDELQLMMRGNRLVSLLDAVELDRSTAAFSQSRQGESTAG</sequence>
<dbReference type="GO" id="GO:0004040">
    <property type="term" value="F:amidase activity"/>
    <property type="evidence" value="ECO:0007669"/>
    <property type="project" value="InterPro"/>
</dbReference>
<feature type="domain" description="Mannosyl-glycoprotein endo-beta-N-acetylglucosamidase-like" evidence="1">
    <location>
        <begin position="139"/>
        <end position="274"/>
    </location>
</feature>
<dbReference type="EMBL" id="CP013099">
    <property type="protein sequence ID" value="ALP52416.1"/>
    <property type="molecule type" value="Genomic_DNA"/>
</dbReference>
<dbReference type="PANTHER" id="PTHR40572:SF1">
    <property type="entry name" value="PROTEIN BAX"/>
    <property type="match status" value="1"/>
</dbReference>
<dbReference type="SMART" id="SM00047">
    <property type="entry name" value="LYZ2"/>
    <property type="match status" value="1"/>
</dbReference>
<name>A0A0S2TB80_9GAMM</name>
<dbReference type="STRING" id="1748243.Tel_04250"/>
<gene>
    <name evidence="2" type="ORF">Tel_04250</name>
</gene>
<dbReference type="PANTHER" id="PTHR40572">
    <property type="entry name" value="PROTEIN BAX"/>
    <property type="match status" value="1"/>
</dbReference>
<accession>A0A0S2TB80</accession>
<dbReference type="KEGG" id="tee:Tel_04250"/>
<evidence type="ECO:0000259" key="1">
    <source>
        <dbReference type="SMART" id="SM00047"/>
    </source>
</evidence>
<reference evidence="2" key="1">
    <citation type="submission" date="2015-10" db="EMBL/GenBank/DDBJ databases">
        <title>Description of Candidatus Tenderia electrophaga gen. nov, sp. nov., an Uncultivated Electroautotroph from a Biocathode Enrichment.</title>
        <authorList>
            <person name="Eddie B.J."/>
            <person name="Malanoski A.P."/>
            <person name="Wang Z."/>
            <person name="Hall R.J."/>
            <person name="Oh S.D."/>
            <person name="Heiner C."/>
            <person name="Lin B."/>
            <person name="Strycharz-Glaven S.M."/>
        </authorList>
    </citation>
    <scope>NUCLEOTIDE SEQUENCE [LARGE SCALE GENOMIC DNA]</scope>
    <source>
        <strain evidence="2">NRL1</strain>
    </source>
</reference>
<dbReference type="Pfam" id="PF01832">
    <property type="entry name" value="Glucosaminidase"/>
    <property type="match status" value="1"/>
</dbReference>
<evidence type="ECO:0000313" key="3">
    <source>
        <dbReference type="Proteomes" id="UP000055136"/>
    </source>
</evidence>
<dbReference type="InterPro" id="IPR002901">
    <property type="entry name" value="MGlyc_endo_b_GlcNAc-like_dom"/>
</dbReference>